<feature type="transmembrane region" description="Helical" evidence="1">
    <location>
        <begin position="97"/>
        <end position="117"/>
    </location>
</feature>
<evidence type="ECO:0000313" key="3">
    <source>
        <dbReference type="Proteomes" id="UP000186026"/>
    </source>
</evidence>
<dbReference type="EMBL" id="FTOP01000003">
    <property type="protein sequence ID" value="SIS71341.1"/>
    <property type="molecule type" value="Genomic_DNA"/>
</dbReference>
<dbReference type="RefSeq" id="WP_076499152.1">
    <property type="nucleotide sequence ID" value="NZ_FTOP01000003.1"/>
</dbReference>
<dbReference type="Proteomes" id="UP000186026">
    <property type="component" value="Unassembled WGS sequence"/>
</dbReference>
<feature type="transmembrane region" description="Helical" evidence="1">
    <location>
        <begin position="7"/>
        <end position="25"/>
    </location>
</feature>
<evidence type="ECO:0008006" key="4">
    <source>
        <dbReference type="Google" id="ProtNLM"/>
    </source>
</evidence>
<sequence length="126" mass="14627">MIPKYLLPSYFKSIGLILFLLSLIGHLIYGYFYFLLFTAVAFFGLFLIASSREKIEDEMIQDIRLKSLQTAVFLQVVFILGFTLIDNWRGEGFVNLPIPAVLVGILFIAVYLAVFYYQLYFKQDEE</sequence>
<accession>A0A1N7LC27</accession>
<dbReference type="AlphaFoldDB" id="A0A1N7LC27"/>
<keyword evidence="3" id="KW-1185">Reference proteome</keyword>
<feature type="transmembrane region" description="Helical" evidence="1">
    <location>
        <begin position="31"/>
        <end position="48"/>
    </location>
</feature>
<name>A0A1N7LC27_9BACT</name>
<protein>
    <recommendedName>
        <fullName evidence="4">DUF2178 domain-containing protein</fullName>
    </recommendedName>
</protein>
<reference evidence="3" key="1">
    <citation type="submission" date="2017-01" db="EMBL/GenBank/DDBJ databases">
        <authorList>
            <person name="Varghese N."/>
            <person name="Submissions S."/>
        </authorList>
    </citation>
    <scope>NUCLEOTIDE SEQUENCE [LARGE SCALE GENOMIC DNA]</scope>
    <source>
        <strain evidence="3">DSM 46698</strain>
    </source>
</reference>
<keyword evidence="1" id="KW-0472">Membrane</keyword>
<feature type="transmembrane region" description="Helical" evidence="1">
    <location>
        <begin position="68"/>
        <end position="85"/>
    </location>
</feature>
<dbReference type="STRING" id="529505.SAMN05421761_103210"/>
<proteinExistence type="predicted"/>
<organism evidence="2 3">
    <name type="scientific">Belliella pelovolcani</name>
    <dbReference type="NCBI Taxonomy" id="529505"/>
    <lineage>
        <taxon>Bacteria</taxon>
        <taxon>Pseudomonadati</taxon>
        <taxon>Bacteroidota</taxon>
        <taxon>Cytophagia</taxon>
        <taxon>Cytophagales</taxon>
        <taxon>Cyclobacteriaceae</taxon>
        <taxon>Belliella</taxon>
    </lineage>
</organism>
<evidence type="ECO:0000313" key="2">
    <source>
        <dbReference type="EMBL" id="SIS71341.1"/>
    </source>
</evidence>
<keyword evidence="1" id="KW-0812">Transmembrane</keyword>
<gene>
    <name evidence="2" type="ORF">SAMN05421761_103210</name>
</gene>
<dbReference type="OrthoDB" id="824573at2"/>
<keyword evidence="1" id="KW-1133">Transmembrane helix</keyword>
<evidence type="ECO:0000256" key="1">
    <source>
        <dbReference type="SAM" id="Phobius"/>
    </source>
</evidence>